<accession>D7DQD9</accession>
<dbReference type="STRING" id="666681.M301_1126"/>
<dbReference type="GO" id="GO:0008662">
    <property type="term" value="F:1-phosphofructokinase activity"/>
    <property type="evidence" value="ECO:0007669"/>
    <property type="project" value="UniProtKB-UniRule"/>
</dbReference>
<keyword evidence="4 8" id="KW-0418">Kinase</keyword>
<evidence type="ECO:0000256" key="8">
    <source>
        <dbReference type="RuleBase" id="RU369061"/>
    </source>
</evidence>
<evidence type="ECO:0000259" key="9">
    <source>
        <dbReference type="Pfam" id="PF00294"/>
    </source>
</evidence>
<dbReference type="SUPFAM" id="SSF53613">
    <property type="entry name" value="Ribokinase-like"/>
    <property type="match status" value="1"/>
</dbReference>
<evidence type="ECO:0000256" key="6">
    <source>
        <dbReference type="ARBA" id="ARBA00047745"/>
    </source>
</evidence>
<evidence type="ECO:0000313" key="10">
    <source>
        <dbReference type="EMBL" id="ADI29510.1"/>
    </source>
</evidence>
<dbReference type="AlphaFoldDB" id="D7DQD9"/>
<dbReference type="RefSeq" id="WP_013147826.1">
    <property type="nucleotide sequence ID" value="NC_014207.1"/>
</dbReference>
<dbReference type="InterPro" id="IPR029056">
    <property type="entry name" value="Ribokinase-like"/>
</dbReference>
<dbReference type="Proteomes" id="UP000000383">
    <property type="component" value="Chromosome"/>
</dbReference>
<dbReference type="InterPro" id="IPR017583">
    <property type="entry name" value="Tagatose/fructose_Pkinase"/>
</dbReference>
<reference evidence="10 11" key="2">
    <citation type="journal article" date="2011" name="J. Bacteriol.">
        <title>Genomes of three methylotrophs from a single niche uncover genetic and metabolic divergence of Methylophilaceae.</title>
        <authorList>
            <person name="Lapidus A."/>
            <person name="Clum A."/>
            <person name="Labutti K."/>
            <person name="Kaluzhnaya M.G."/>
            <person name="Lim S."/>
            <person name="Beck D.A."/>
            <person name="Glavina Del Rio T."/>
            <person name="Nolan M."/>
            <person name="Mavromatis K."/>
            <person name="Huntemann M."/>
            <person name="Lucas S."/>
            <person name="Lidstrom M.E."/>
            <person name="Ivanova N."/>
            <person name="Chistoserdova L."/>
        </authorList>
    </citation>
    <scope>NUCLEOTIDE SEQUENCE [LARGE SCALE GENOMIC DNA]</scope>
    <source>
        <strain evidence="10 11">301</strain>
    </source>
</reference>
<evidence type="ECO:0000256" key="5">
    <source>
        <dbReference type="ARBA" id="ARBA00022840"/>
    </source>
</evidence>
<dbReference type="GO" id="GO:0016052">
    <property type="term" value="P:carbohydrate catabolic process"/>
    <property type="evidence" value="ECO:0007669"/>
    <property type="project" value="UniProtKB-ARBA"/>
</dbReference>
<evidence type="ECO:0000256" key="3">
    <source>
        <dbReference type="ARBA" id="ARBA00022741"/>
    </source>
</evidence>
<dbReference type="InterPro" id="IPR022463">
    <property type="entry name" value="1-PFruKinase"/>
</dbReference>
<dbReference type="NCBIfam" id="TIGR03828">
    <property type="entry name" value="pfkB"/>
    <property type="match status" value="1"/>
</dbReference>
<proteinExistence type="inferred from homology"/>
<comment type="similarity">
    <text evidence="1 7 8">Belongs to the carbohydrate kinase PfkB family.</text>
</comment>
<dbReference type="InterPro" id="IPR011611">
    <property type="entry name" value="PfkB_dom"/>
</dbReference>
<dbReference type="OrthoDB" id="9801219at2"/>
<protein>
    <recommendedName>
        <fullName evidence="7">Phosphofructokinase</fullName>
    </recommendedName>
</protein>
<sequence>MVQLSNIATITLNPAIDKSVAIPNFTAGEVNRVNWEQSDPGGKGVNVASFLADLGFNTSVTGFLGMENTSIFEKLFHQKNMADSFVRIPGKTRVNVKIIDELQKTITDINYPGPAPTELDLTDLKKKIHNLVFDHDWFVLSGSLPNGVPTEFYSAVLKYLKAAGKYVVLDTSGDALRDALGEAPYAIKPNIAELEELLGRSLTSEQEVVEAARSLVSQGIEYVIVSMGKQGALFVSGTESVIAVPPPIAVKSTVGAGDAMVAGFIAAKIKGFSLEDCARLSTATAMGALTQLGPKLAETQVLESYMQQISVRKIVG</sequence>
<dbReference type="Gene3D" id="3.40.1190.20">
    <property type="match status" value="1"/>
</dbReference>
<dbReference type="GO" id="GO:0005524">
    <property type="term" value="F:ATP binding"/>
    <property type="evidence" value="ECO:0007669"/>
    <property type="project" value="UniProtKB-UniRule"/>
</dbReference>
<dbReference type="Pfam" id="PF00294">
    <property type="entry name" value="PfkB"/>
    <property type="match status" value="1"/>
</dbReference>
<organism evidence="10 11">
    <name type="scientific">Methylotenera versatilis (strain 301)</name>
    <dbReference type="NCBI Taxonomy" id="666681"/>
    <lineage>
        <taxon>Bacteria</taxon>
        <taxon>Pseudomonadati</taxon>
        <taxon>Pseudomonadota</taxon>
        <taxon>Betaproteobacteria</taxon>
        <taxon>Nitrosomonadales</taxon>
        <taxon>Methylophilaceae</taxon>
        <taxon>Methylotenera</taxon>
    </lineage>
</organism>
<evidence type="ECO:0000256" key="7">
    <source>
        <dbReference type="PIRNR" id="PIRNR000535"/>
    </source>
</evidence>
<dbReference type="NCBIfam" id="TIGR03168">
    <property type="entry name" value="1-PFK"/>
    <property type="match status" value="1"/>
</dbReference>
<evidence type="ECO:0000313" key="11">
    <source>
        <dbReference type="Proteomes" id="UP000000383"/>
    </source>
</evidence>
<dbReference type="GO" id="GO:0005829">
    <property type="term" value="C:cytosol"/>
    <property type="evidence" value="ECO:0007669"/>
    <property type="project" value="TreeGrafter"/>
</dbReference>
<dbReference type="FunFam" id="3.40.1190.20:FF:000001">
    <property type="entry name" value="Phosphofructokinase"/>
    <property type="match status" value="1"/>
</dbReference>
<dbReference type="PANTHER" id="PTHR46566:SF5">
    <property type="entry name" value="1-PHOSPHOFRUCTOKINASE"/>
    <property type="match status" value="1"/>
</dbReference>
<evidence type="ECO:0000256" key="1">
    <source>
        <dbReference type="ARBA" id="ARBA00010688"/>
    </source>
</evidence>
<keyword evidence="5 8" id="KW-0067">ATP-binding</keyword>
<dbReference type="PIRSF" id="PIRSF000535">
    <property type="entry name" value="1PFK/6PFK/LacC"/>
    <property type="match status" value="1"/>
</dbReference>
<dbReference type="PANTHER" id="PTHR46566">
    <property type="entry name" value="1-PHOSPHOFRUCTOKINASE-RELATED"/>
    <property type="match status" value="1"/>
</dbReference>
<dbReference type="HOGENOM" id="CLU_050013_0_2_4"/>
<dbReference type="eggNOG" id="COG1105">
    <property type="taxonomic scope" value="Bacteria"/>
</dbReference>
<comment type="function">
    <text evidence="8">Catalyzes the ATP-dependent phosphorylation of fructose-l-phosphate to fructose-l,6-bisphosphate.</text>
</comment>
<dbReference type="CDD" id="cd01164">
    <property type="entry name" value="FruK_PfkB_like"/>
    <property type="match status" value="1"/>
</dbReference>
<evidence type="ECO:0000256" key="2">
    <source>
        <dbReference type="ARBA" id="ARBA00022679"/>
    </source>
</evidence>
<evidence type="ECO:0000256" key="4">
    <source>
        <dbReference type="ARBA" id="ARBA00022777"/>
    </source>
</evidence>
<dbReference type="InterPro" id="IPR002173">
    <property type="entry name" value="Carboh/pur_kinase_PfkB_CS"/>
</dbReference>
<dbReference type="PROSITE" id="PS00584">
    <property type="entry name" value="PFKB_KINASES_2"/>
    <property type="match status" value="1"/>
</dbReference>
<dbReference type="GO" id="GO:0044281">
    <property type="term" value="P:small molecule metabolic process"/>
    <property type="evidence" value="ECO:0007669"/>
    <property type="project" value="UniProtKB-ARBA"/>
</dbReference>
<comment type="catalytic activity">
    <reaction evidence="6 8">
        <text>beta-D-fructose 1-phosphate + ATP = beta-D-fructose 1,6-bisphosphate + ADP + H(+)</text>
        <dbReference type="Rhea" id="RHEA:14213"/>
        <dbReference type="ChEBI" id="CHEBI:15378"/>
        <dbReference type="ChEBI" id="CHEBI:30616"/>
        <dbReference type="ChEBI" id="CHEBI:32966"/>
        <dbReference type="ChEBI" id="CHEBI:138881"/>
        <dbReference type="ChEBI" id="CHEBI:456216"/>
        <dbReference type="EC" id="2.7.1.56"/>
    </reaction>
</comment>
<feature type="domain" description="Carbohydrate kinase PfkB" evidence="9">
    <location>
        <begin position="22"/>
        <end position="295"/>
    </location>
</feature>
<keyword evidence="2 7" id="KW-0808">Transferase</keyword>
<name>D7DQD9_METV0</name>
<keyword evidence="11" id="KW-1185">Reference proteome</keyword>
<reference evidence="11" key="1">
    <citation type="submission" date="2010-05" db="EMBL/GenBank/DDBJ databases">
        <title>Complete sequence of Methylotenera sp. 301.</title>
        <authorList>
            <person name="Lucas S."/>
            <person name="Copeland A."/>
            <person name="Lapidus A."/>
            <person name="Cheng J.-F."/>
            <person name="Bruce D."/>
            <person name="Goodwin L."/>
            <person name="Pitluck S."/>
            <person name="Clum A."/>
            <person name="Land M."/>
            <person name="Hauser L."/>
            <person name="Kyrpides N."/>
            <person name="Ivanova N."/>
            <person name="Chistoservova L."/>
            <person name="Kalyuzhnaya M."/>
            <person name="Woyke T."/>
        </authorList>
    </citation>
    <scope>NUCLEOTIDE SEQUENCE [LARGE SCALE GENOMIC DNA]</scope>
    <source>
        <strain evidence="11">301</strain>
    </source>
</reference>
<dbReference type="EMBL" id="CP002056">
    <property type="protein sequence ID" value="ADI29510.1"/>
    <property type="molecule type" value="Genomic_DNA"/>
</dbReference>
<dbReference type="KEGG" id="meh:M301_1126"/>
<gene>
    <name evidence="10" type="ordered locus">M301_1126</name>
</gene>
<keyword evidence="3 8" id="KW-0547">Nucleotide-binding</keyword>
<dbReference type="PROSITE" id="PS00583">
    <property type="entry name" value="PFKB_KINASES_1"/>
    <property type="match status" value="1"/>
</dbReference>